<dbReference type="InterPro" id="IPR013785">
    <property type="entry name" value="Aldolase_TIM"/>
</dbReference>
<feature type="active site" description="Proton donor/acceptor" evidence="4">
    <location>
        <position position="138"/>
    </location>
</feature>
<dbReference type="InterPro" id="IPR002220">
    <property type="entry name" value="DapA-like"/>
</dbReference>
<keyword evidence="2 3" id="KW-0456">Lyase</keyword>
<protein>
    <submittedName>
        <fullName evidence="5">Dihydrodipicolinate synthase family protein</fullName>
    </submittedName>
</protein>
<dbReference type="Proteomes" id="UP000596427">
    <property type="component" value="Chromosome"/>
</dbReference>
<comment type="similarity">
    <text evidence="1 3">Belongs to the DapA family.</text>
</comment>
<dbReference type="KEGG" id="xdi:EZH22_13920"/>
<dbReference type="SUPFAM" id="SSF51569">
    <property type="entry name" value="Aldolase"/>
    <property type="match status" value="1"/>
</dbReference>
<accession>A0A974SK96</accession>
<evidence type="ECO:0000313" key="6">
    <source>
        <dbReference type="Proteomes" id="UP000596427"/>
    </source>
</evidence>
<dbReference type="PRINTS" id="PR00146">
    <property type="entry name" value="DHPICSNTHASE"/>
</dbReference>
<evidence type="ECO:0000256" key="3">
    <source>
        <dbReference type="PIRNR" id="PIRNR001365"/>
    </source>
</evidence>
<gene>
    <name evidence="5" type="ORF">EZH22_13920</name>
</gene>
<evidence type="ECO:0000313" key="5">
    <source>
        <dbReference type="EMBL" id="QRG09251.1"/>
    </source>
</evidence>
<evidence type="ECO:0000256" key="1">
    <source>
        <dbReference type="ARBA" id="ARBA00007592"/>
    </source>
</evidence>
<dbReference type="PANTHER" id="PTHR12128">
    <property type="entry name" value="DIHYDRODIPICOLINATE SYNTHASE"/>
    <property type="match status" value="1"/>
</dbReference>
<dbReference type="AlphaFoldDB" id="A0A974SK96"/>
<dbReference type="SMART" id="SM01130">
    <property type="entry name" value="DHDPS"/>
    <property type="match status" value="1"/>
</dbReference>
<dbReference type="Pfam" id="PF00701">
    <property type="entry name" value="DHDPS"/>
    <property type="match status" value="1"/>
</dbReference>
<proteinExistence type="inferred from homology"/>
<dbReference type="GO" id="GO:0008840">
    <property type="term" value="F:4-hydroxy-tetrahydrodipicolinate synthase activity"/>
    <property type="evidence" value="ECO:0007669"/>
    <property type="project" value="TreeGrafter"/>
</dbReference>
<sequence>MSDRNDLRGILNFLPTPTMPDGAIDYDRLAALVETAVQNKVKAVTLFGSVGTVASHPADERMQAAEVAVKQAAGRTHVMIGTGAVGQREVIALSKHAEKVGADSVLVVPVTYWILNEREIVDHYRTINEALGIPIAVYNNPRLTGTDITPDILARLADLPNVRYVKESCPDVLRISQTKRLCGDKVQVLLGRENIAFESLAVGADGWTSVLSGVLPADIQAIFEAATKKDFDAVLIMTRRLLPIGDFLMAKGLARSVYAMYELMGAPVGKPPRPLLPMDDAADLSKLADLMRSVGIVVAEPARKVA</sequence>
<evidence type="ECO:0000256" key="2">
    <source>
        <dbReference type="ARBA" id="ARBA00023239"/>
    </source>
</evidence>
<dbReference type="EMBL" id="CP063362">
    <property type="protein sequence ID" value="QRG09251.1"/>
    <property type="molecule type" value="Genomic_DNA"/>
</dbReference>
<organism evidence="5 6">
    <name type="scientific">Xanthobacter dioxanivorans</name>
    <dbReference type="NCBI Taxonomy" id="2528964"/>
    <lineage>
        <taxon>Bacteria</taxon>
        <taxon>Pseudomonadati</taxon>
        <taxon>Pseudomonadota</taxon>
        <taxon>Alphaproteobacteria</taxon>
        <taxon>Hyphomicrobiales</taxon>
        <taxon>Xanthobacteraceae</taxon>
        <taxon>Xanthobacter</taxon>
    </lineage>
</organism>
<dbReference type="CDD" id="cd00408">
    <property type="entry name" value="DHDPS-like"/>
    <property type="match status" value="1"/>
</dbReference>
<keyword evidence="6" id="KW-1185">Reference proteome</keyword>
<reference evidence="5 6" key="1">
    <citation type="submission" date="2020-10" db="EMBL/GenBank/DDBJ databases">
        <title>Degradation of 1,4-Dioxane by Xanthobacter sp. YN2, via a Novel Group-2 Soluble Di-Iron Monooxygenase.</title>
        <authorList>
            <person name="Ma F."/>
            <person name="Wang Y."/>
            <person name="Yang J."/>
            <person name="Guo H."/>
            <person name="Su D."/>
            <person name="Yu L."/>
        </authorList>
    </citation>
    <scope>NUCLEOTIDE SEQUENCE [LARGE SCALE GENOMIC DNA]</scope>
    <source>
        <strain evidence="5 6">YN2</strain>
    </source>
</reference>
<feature type="active site" description="Schiff-base intermediate with substrate" evidence="4">
    <location>
        <position position="166"/>
    </location>
</feature>
<dbReference type="Gene3D" id="3.20.20.70">
    <property type="entry name" value="Aldolase class I"/>
    <property type="match status" value="1"/>
</dbReference>
<dbReference type="RefSeq" id="WP_203196171.1">
    <property type="nucleotide sequence ID" value="NZ_CP063362.1"/>
</dbReference>
<dbReference type="GO" id="GO:0005829">
    <property type="term" value="C:cytosol"/>
    <property type="evidence" value="ECO:0007669"/>
    <property type="project" value="TreeGrafter"/>
</dbReference>
<name>A0A974SK96_9HYPH</name>
<evidence type="ECO:0000256" key="4">
    <source>
        <dbReference type="PIRSR" id="PIRSR001365-1"/>
    </source>
</evidence>
<dbReference type="PIRSF" id="PIRSF001365">
    <property type="entry name" value="DHDPS"/>
    <property type="match status" value="1"/>
</dbReference>
<dbReference type="PANTHER" id="PTHR12128:SF66">
    <property type="entry name" value="4-HYDROXY-2-OXOGLUTARATE ALDOLASE, MITOCHONDRIAL"/>
    <property type="match status" value="1"/>
</dbReference>